<feature type="transmembrane region" description="Helical" evidence="3">
    <location>
        <begin position="154"/>
        <end position="170"/>
    </location>
</feature>
<organism evidence="4 5">
    <name type="scientific">Pseudoxanthomonas japonensis</name>
    <dbReference type="NCBI Taxonomy" id="69284"/>
    <lineage>
        <taxon>Bacteria</taxon>
        <taxon>Pseudomonadati</taxon>
        <taxon>Pseudomonadota</taxon>
        <taxon>Gammaproteobacteria</taxon>
        <taxon>Lysobacterales</taxon>
        <taxon>Lysobacteraceae</taxon>
        <taxon>Pseudoxanthomonas</taxon>
    </lineage>
</organism>
<feature type="transmembrane region" description="Helical" evidence="3">
    <location>
        <begin position="308"/>
        <end position="326"/>
    </location>
</feature>
<evidence type="ECO:0000256" key="3">
    <source>
        <dbReference type="SAM" id="Phobius"/>
    </source>
</evidence>
<name>A0ABQ6ZK35_9GAMM</name>
<dbReference type="Proteomes" id="UP000781710">
    <property type="component" value="Unassembled WGS sequence"/>
</dbReference>
<dbReference type="InterPro" id="IPR052346">
    <property type="entry name" value="O-mannosyl-transferase_TMTC"/>
</dbReference>
<evidence type="ECO:0000256" key="1">
    <source>
        <dbReference type="ARBA" id="ARBA00022737"/>
    </source>
</evidence>
<feature type="transmembrane region" description="Helical" evidence="3">
    <location>
        <begin position="332"/>
        <end position="352"/>
    </location>
</feature>
<feature type="transmembrane region" description="Helical" evidence="3">
    <location>
        <begin position="126"/>
        <end position="148"/>
    </location>
</feature>
<evidence type="ECO:0000313" key="4">
    <source>
        <dbReference type="EMBL" id="KAF1726511.1"/>
    </source>
</evidence>
<feature type="transmembrane region" description="Helical" evidence="3">
    <location>
        <begin position="364"/>
        <end position="384"/>
    </location>
</feature>
<keyword evidence="3" id="KW-0812">Transmembrane</keyword>
<evidence type="ECO:0000313" key="5">
    <source>
        <dbReference type="Proteomes" id="UP000781710"/>
    </source>
</evidence>
<accession>A0ABQ6ZK35</accession>
<sequence>MTLTSGRFLLLLLLVALFAAALFGLGVGGGFVLDDGHTIVDNMFIRLDTLNSNALWDAAASFHAGGGVRPLSMLTFALDYWRHGSLDAATFKTTNLFIHAVTAVLMAVFVRRLLLIAGWTSQRAALCALIMALIWAMHPLQVSSVLYVVQRMQTLATLFVVLSLWSYLCLRQAQIEGRAGWPFGVLGAASWVLGLASKEDAILLPVYTLVLELTVLQLRAASAQRTRGLRNTYLALALAGIAVTLFWALPHFWSSEAYAGRDFNSVERLLTQGRVLMMYLGQILLPLPSHMPFNYDQLTISRTLIEPLTTLPALLAVIALLAWAGLWRTRRPVFACGVLLFFAGHLLTSTIIPVEMAFEHRNHLPLIGVLLALADLVVAGWQRLHARPALPIVFTTAIVALVAVAGGLRAYAWGEPVRFARHMVDISPDSPRAWLALGGVYFDLAGRKAGRDSPYMDQAIATVEEAAARTGSASAYSNIVIYKTIKRSVTRADWDRLATRLEEVPMLPANKNILWTTLANVRAKIGLDEAQVLRVVDIIARRAEFSPAEHLMIGSNIYLHTQQADAALPYVLRAAEALPRGDRNIIALRDEMRAQGREDWAEAIEQANARSTEKEAGAR</sequence>
<dbReference type="PANTHER" id="PTHR44227:SF3">
    <property type="entry name" value="PROTEIN O-MANNOSYL-TRANSFERASE TMTC4"/>
    <property type="match status" value="1"/>
</dbReference>
<keyword evidence="3" id="KW-0472">Membrane</keyword>
<reference evidence="4 5" key="1">
    <citation type="submission" date="2017-10" db="EMBL/GenBank/DDBJ databases">
        <title>Whole genome sequencing of members of genus Pseudoxanthomonas.</title>
        <authorList>
            <person name="Kumar S."/>
            <person name="Bansal K."/>
            <person name="Kaur A."/>
            <person name="Patil P."/>
            <person name="Sharma S."/>
            <person name="Patil P.B."/>
        </authorList>
    </citation>
    <scope>NUCLEOTIDE SEQUENCE [LARGE SCALE GENOMIC DNA]</scope>
    <source>
        <strain evidence="4 5">DSM 17109</strain>
    </source>
</reference>
<keyword evidence="2" id="KW-0802">TPR repeat</keyword>
<keyword evidence="3" id="KW-1133">Transmembrane helix</keyword>
<feature type="transmembrane region" description="Helical" evidence="3">
    <location>
        <begin position="390"/>
        <end position="412"/>
    </location>
</feature>
<evidence type="ECO:0008006" key="6">
    <source>
        <dbReference type="Google" id="ProtNLM"/>
    </source>
</evidence>
<feature type="transmembrane region" description="Helical" evidence="3">
    <location>
        <begin position="96"/>
        <end position="114"/>
    </location>
</feature>
<keyword evidence="5" id="KW-1185">Reference proteome</keyword>
<feature type="transmembrane region" description="Helical" evidence="3">
    <location>
        <begin position="232"/>
        <end position="249"/>
    </location>
</feature>
<protein>
    <recommendedName>
        <fullName evidence="6">Tetratricopeptide repeat protein</fullName>
    </recommendedName>
</protein>
<gene>
    <name evidence="4" type="ORF">CSC78_05310</name>
</gene>
<dbReference type="PANTHER" id="PTHR44227">
    <property type="match status" value="1"/>
</dbReference>
<keyword evidence="1" id="KW-0677">Repeat</keyword>
<dbReference type="EMBL" id="PDWW01000004">
    <property type="protein sequence ID" value="KAF1726511.1"/>
    <property type="molecule type" value="Genomic_DNA"/>
</dbReference>
<proteinExistence type="predicted"/>
<comment type="caution">
    <text evidence="4">The sequence shown here is derived from an EMBL/GenBank/DDBJ whole genome shotgun (WGS) entry which is preliminary data.</text>
</comment>
<evidence type="ECO:0000256" key="2">
    <source>
        <dbReference type="ARBA" id="ARBA00022803"/>
    </source>
</evidence>